<dbReference type="EMBL" id="BTRK01000002">
    <property type="protein sequence ID" value="GMR38999.1"/>
    <property type="molecule type" value="Genomic_DNA"/>
</dbReference>
<dbReference type="GO" id="GO:0008289">
    <property type="term" value="F:lipid binding"/>
    <property type="evidence" value="ECO:0007669"/>
    <property type="project" value="UniProtKB-KW"/>
</dbReference>
<keyword evidence="5 8" id="KW-0732">Signal</keyword>
<dbReference type="Gene3D" id="1.20.120.1100">
    <property type="match status" value="1"/>
</dbReference>
<dbReference type="AlphaFoldDB" id="A0AAN4ZGF1"/>
<evidence type="ECO:0000313" key="9">
    <source>
        <dbReference type="EMBL" id="GMR38999.1"/>
    </source>
</evidence>
<evidence type="ECO:0000256" key="7">
    <source>
        <dbReference type="ARBA" id="ARBA00023121"/>
    </source>
</evidence>
<reference evidence="10" key="1">
    <citation type="submission" date="2022-10" db="EMBL/GenBank/DDBJ databases">
        <title>Genome assembly of Pristionchus species.</title>
        <authorList>
            <person name="Yoshida K."/>
            <person name="Sommer R.J."/>
        </authorList>
    </citation>
    <scope>NUCLEOTIDE SEQUENCE [LARGE SCALE GENOMIC DNA]</scope>
    <source>
        <strain evidence="10">RS5460</strain>
    </source>
</reference>
<dbReference type="PANTHER" id="PTHR31418">
    <property type="entry name" value="FATTY-ACID AND RETINOL-BINDING PROTEIN 1"/>
    <property type="match status" value="1"/>
</dbReference>
<protein>
    <recommendedName>
        <fullName evidence="3">Fatty-acid and retinol-binding protein 1</fullName>
    </recommendedName>
</protein>
<evidence type="ECO:0000256" key="4">
    <source>
        <dbReference type="ARBA" id="ARBA00022525"/>
    </source>
</evidence>
<dbReference type="InterPro" id="IPR008632">
    <property type="entry name" value="Gp-FAR-1"/>
</dbReference>
<keyword evidence="7" id="KW-0446">Lipid-binding</keyword>
<evidence type="ECO:0000256" key="2">
    <source>
        <dbReference type="ARBA" id="ARBA00006648"/>
    </source>
</evidence>
<comment type="subcellular location">
    <subcellularLocation>
        <location evidence="1">Secreted</location>
    </subcellularLocation>
</comment>
<evidence type="ECO:0000256" key="1">
    <source>
        <dbReference type="ARBA" id="ARBA00004613"/>
    </source>
</evidence>
<feature type="chain" id="PRO_5042924370" description="Fatty-acid and retinol-binding protein 1" evidence="8">
    <location>
        <begin position="19"/>
        <end position="181"/>
    </location>
</feature>
<evidence type="ECO:0000256" key="8">
    <source>
        <dbReference type="SAM" id="SignalP"/>
    </source>
</evidence>
<proteinExistence type="inferred from homology"/>
<accession>A0AAN4ZGF1</accession>
<comment type="similarity">
    <text evidence="2">Belongs to the fatty-acid and retinol-binding protein (FARBP) family.</text>
</comment>
<evidence type="ECO:0000256" key="6">
    <source>
        <dbReference type="ARBA" id="ARBA00023054"/>
    </source>
</evidence>
<evidence type="ECO:0000313" key="10">
    <source>
        <dbReference type="Proteomes" id="UP001328107"/>
    </source>
</evidence>
<keyword evidence="4" id="KW-0964">Secreted</keyword>
<feature type="signal peptide" evidence="8">
    <location>
        <begin position="1"/>
        <end position="18"/>
    </location>
</feature>
<evidence type="ECO:0000256" key="3">
    <source>
        <dbReference type="ARBA" id="ARBA00017453"/>
    </source>
</evidence>
<dbReference type="Pfam" id="PF05823">
    <property type="entry name" value="Gp-FAR-1"/>
    <property type="match status" value="1"/>
</dbReference>
<dbReference type="Proteomes" id="UP001328107">
    <property type="component" value="Unassembled WGS sequence"/>
</dbReference>
<evidence type="ECO:0000256" key="5">
    <source>
        <dbReference type="ARBA" id="ARBA00022729"/>
    </source>
</evidence>
<dbReference type="PANTHER" id="PTHR31418:SF7">
    <property type="entry name" value="FATTY-ACID AND RETINOL-BINDING PROTEIN 1"/>
    <property type="match status" value="1"/>
</dbReference>
<keyword evidence="10" id="KW-1185">Reference proteome</keyword>
<gene>
    <name evidence="9" type="ORF">PMAYCL1PPCAC_09194</name>
</gene>
<organism evidence="9 10">
    <name type="scientific">Pristionchus mayeri</name>
    <dbReference type="NCBI Taxonomy" id="1317129"/>
    <lineage>
        <taxon>Eukaryota</taxon>
        <taxon>Metazoa</taxon>
        <taxon>Ecdysozoa</taxon>
        <taxon>Nematoda</taxon>
        <taxon>Chromadorea</taxon>
        <taxon>Rhabditida</taxon>
        <taxon>Rhabditina</taxon>
        <taxon>Diplogasteromorpha</taxon>
        <taxon>Diplogasteroidea</taxon>
        <taxon>Neodiplogasteridae</taxon>
        <taxon>Pristionchus</taxon>
    </lineage>
</organism>
<keyword evidence="6" id="KW-0175">Coiled coil</keyword>
<sequence length="181" mass="20610">MALTHLLLSLISASAILAAPVNDENTLSSFMDKDFTSEMSSLIDGFDKFTAEDIAYLKGIIIDRESFANEHEILDKMRREAPETYTKFIQFLKPFYNKMKKLNEEAKKFFLDISQELAPTMSRSQEPTMEEMVTMGFKVSARYSALSAEAKKSIAEQFPVIAKGFNLINDLEKSMTKMFEI</sequence>
<dbReference type="GO" id="GO:0005576">
    <property type="term" value="C:extracellular region"/>
    <property type="evidence" value="ECO:0007669"/>
    <property type="project" value="UniProtKB-SubCell"/>
</dbReference>
<comment type="caution">
    <text evidence="9">The sequence shown here is derived from an EMBL/GenBank/DDBJ whole genome shotgun (WGS) entry which is preliminary data.</text>
</comment>
<name>A0AAN4ZGF1_9BILA</name>